<dbReference type="InterPro" id="IPR012336">
    <property type="entry name" value="Thioredoxin-like_fold"/>
</dbReference>
<dbReference type="InterPro" id="IPR036249">
    <property type="entry name" value="Thioredoxin-like_sf"/>
</dbReference>
<dbReference type="SUPFAM" id="SSF52833">
    <property type="entry name" value="Thioredoxin-like"/>
    <property type="match status" value="1"/>
</dbReference>
<comment type="caution">
    <text evidence="3">The sequence shown here is derived from an EMBL/GenBank/DDBJ whole genome shotgun (WGS) entry which is preliminary data.</text>
</comment>
<accession>A0A369Q8U7</accession>
<dbReference type="RefSeq" id="WP_115365908.1">
    <property type="nucleotide sequence ID" value="NZ_QBKA01000002.1"/>
</dbReference>
<evidence type="ECO:0000259" key="2">
    <source>
        <dbReference type="Pfam" id="PF13462"/>
    </source>
</evidence>
<dbReference type="PROSITE" id="PS51257">
    <property type="entry name" value="PROKAR_LIPOPROTEIN"/>
    <property type="match status" value="1"/>
</dbReference>
<feature type="chain" id="PRO_5017000834" description="Thioredoxin-like fold domain-containing protein" evidence="1">
    <location>
        <begin position="22"/>
        <end position="251"/>
    </location>
</feature>
<evidence type="ECO:0000256" key="1">
    <source>
        <dbReference type="SAM" id="SignalP"/>
    </source>
</evidence>
<dbReference type="OrthoDB" id="8478320at2"/>
<proteinExistence type="predicted"/>
<feature type="domain" description="Thioredoxin-like fold" evidence="2">
    <location>
        <begin position="60"/>
        <end position="246"/>
    </location>
</feature>
<dbReference type="Gene3D" id="3.40.30.10">
    <property type="entry name" value="Glutaredoxin"/>
    <property type="match status" value="1"/>
</dbReference>
<reference evidence="3 4" key="1">
    <citation type="submission" date="2018-04" db="EMBL/GenBank/DDBJ databases">
        <title>Altererythrobacter sp. HME9302 genome sequencing and assembly.</title>
        <authorList>
            <person name="Kang H."/>
            <person name="Kim H."/>
            <person name="Joh K."/>
        </authorList>
    </citation>
    <scope>NUCLEOTIDE SEQUENCE [LARGE SCALE GENOMIC DNA]</scope>
    <source>
        <strain evidence="3 4">HME9302</strain>
    </source>
</reference>
<dbReference type="Proteomes" id="UP000253727">
    <property type="component" value="Unassembled WGS sequence"/>
</dbReference>
<name>A0A369Q8U7_9SPHN</name>
<dbReference type="Pfam" id="PF13462">
    <property type="entry name" value="Thioredoxin_4"/>
    <property type="match status" value="1"/>
</dbReference>
<dbReference type="Gene3D" id="1.10.40.110">
    <property type="match status" value="1"/>
</dbReference>
<feature type="signal peptide" evidence="1">
    <location>
        <begin position="1"/>
        <end position="21"/>
    </location>
</feature>
<dbReference type="AlphaFoldDB" id="A0A369Q8U7"/>
<keyword evidence="4" id="KW-1185">Reference proteome</keyword>
<evidence type="ECO:0000313" key="3">
    <source>
        <dbReference type="EMBL" id="RDC59576.1"/>
    </source>
</evidence>
<sequence>MTPLRTSAFAWFAAPLVLALAACGSEDGTVDGEVPEGEAVAAVDAPEGTSWTEQLTVTAEDGYKIGNPDAPITLIEYASLTCPACASFASSGLEKLKADYIETGQVSFELRNQIHGPHDLALATLVRCGADESFHPLSDQVWLNLQEVLSPLQTNGAAAQQAMALPEDQRLVQIAEVLGFLDFFAARGLSKDQARQCLADQESYSAIAERSRVQSDELGVTGTPTFFINGRKTDAGNWAQLEPLLQRAGAR</sequence>
<organism evidence="3 4">
    <name type="scientific">Alteripontixanthobacter maritimus</name>
    <dbReference type="NCBI Taxonomy" id="2161824"/>
    <lineage>
        <taxon>Bacteria</taxon>
        <taxon>Pseudomonadati</taxon>
        <taxon>Pseudomonadota</taxon>
        <taxon>Alphaproteobacteria</taxon>
        <taxon>Sphingomonadales</taxon>
        <taxon>Erythrobacteraceae</taxon>
        <taxon>Alteripontixanthobacter</taxon>
    </lineage>
</organism>
<gene>
    <name evidence="3" type="ORF">HME9302_00766</name>
</gene>
<dbReference type="EMBL" id="QBKA01000002">
    <property type="protein sequence ID" value="RDC59576.1"/>
    <property type="molecule type" value="Genomic_DNA"/>
</dbReference>
<keyword evidence="1" id="KW-0732">Signal</keyword>
<protein>
    <recommendedName>
        <fullName evidence="2">Thioredoxin-like fold domain-containing protein</fullName>
    </recommendedName>
</protein>
<evidence type="ECO:0000313" key="4">
    <source>
        <dbReference type="Proteomes" id="UP000253727"/>
    </source>
</evidence>